<gene>
    <name evidence="1" type="ORF">S12H4_43698</name>
</gene>
<proteinExistence type="predicted"/>
<dbReference type="InterPro" id="IPR036188">
    <property type="entry name" value="FAD/NAD-bd_sf"/>
</dbReference>
<organism evidence="1">
    <name type="scientific">marine sediment metagenome</name>
    <dbReference type="NCBI Taxonomy" id="412755"/>
    <lineage>
        <taxon>unclassified sequences</taxon>
        <taxon>metagenomes</taxon>
        <taxon>ecological metagenomes</taxon>
    </lineage>
</organism>
<feature type="non-terminal residue" evidence="1">
    <location>
        <position position="1"/>
    </location>
</feature>
<protein>
    <recommendedName>
        <fullName evidence="2">FAD/NAD(P)-binding domain-containing protein</fullName>
    </recommendedName>
</protein>
<comment type="caution">
    <text evidence="1">The sequence shown here is derived from an EMBL/GenBank/DDBJ whole genome shotgun (WGS) entry which is preliminary data.</text>
</comment>
<dbReference type="EMBL" id="BARW01026844">
    <property type="protein sequence ID" value="GAJ09923.1"/>
    <property type="molecule type" value="Genomic_DNA"/>
</dbReference>
<reference evidence="1" key="1">
    <citation type="journal article" date="2014" name="Front. Microbiol.">
        <title>High frequency of phylogenetically diverse reductive dehalogenase-homologous genes in deep subseafloor sedimentary metagenomes.</title>
        <authorList>
            <person name="Kawai M."/>
            <person name="Futagami T."/>
            <person name="Toyoda A."/>
            <person name="Takaki Y."/>
            <person name="Nishi S."/>
            <person name="Hori S."/>
            <person name="Arai W."/>
            <person name="Tsubouchi T."/>
            <person name="Morono Y."/>
            <person name="Uchiyama I."/>
            <person name="Ito T."/>
            <person name="Fujiyama A."/>
            <person name="Inagaki F."/>
            <person name="Takami H."/>
        </authorList>
    </citation>
    <scope>NUCLEOTIDE SEQUENCE</scope>
    <source>
        <strain evidence="1">Expedition CK06-06</strain>
    </source>
</reference>
<name>X1TX61_9ZZZZ</name>
<evidence type="ECO:0008006" key="2">
    <source>
        <dbReference type="Google" id="ProtNLM"/>
    </source>
</evidence>
<sequence length="258" mass="27818">FLRGRPSKITASEEHSISVRYEDTETSKIVDGAYDMVVLANAVTPPDGLPILASTLDIELDTDGFIRSMEEEGSLILTSRPGVYAAGCATGPKDIPDSVAEASGAASLALRYLDQRSWPTQPEIVPIENIDIPRVGVFVCHCGNNIAGVVDISSVVSASLQLPDVVYASDQMFSCAGNTQKEIEDAIRKEGINRVVIAACSPKTHENIFRGVMVRSGLNPFLLEMANIRNMDSWVHKKEPEKATTKAIDMVARANSGL</sequence>
<accession>X1TX61</accession>
<evidence type="ECO:0000313" key="1">
    <source>
        <dbReference type="EMBL" id="GAJ09923.1"/>
    </source>
</evidence>
<feature type="non-terminal residue" evidence="1">
    <location>
        <position position="258"/>
    </location>
</feature>
<dbReference type="AlphaFoldDB" id="X1TX61"/>
<dbReference type="SUPFAM" id="SSF51905">
    <property type="entry name" value="FAD/NAD(P)-binding domain"/>
    <property type="match status" value="1"/>
</dbReference>